<name>A0A1X6N5X8_9APHY</name>
<keyword evidence="10" id="KW-1185">Reference proteome</keyword>
<feature type="region of interest" description="Disordered" evidence="8">
    <location>
        <begin position="23"/>
        <end position="63"/>
    </location>
</feature>
<accession>A0A1X6N5X8</accession>
<dbReference type="GeneID" id="36333634"/>
<feature type="compositionally biased region" description="Basic and acidic residues" evidence="8">
    <location>
        <begin position="38"/>
        <end position="62"/>
    </location>
</feature>
<evidence type="ECO:0000256" key="3">
    <source>
        <dbReference type="ARBA" id="ARBA00047418"/>
    </source>
</evidence>
<dbReference type="STRING" id="670580.A0A1X6N5X8"/>
<dbReference type="Gene3D" id="3.40.50.150">
    <property type="entry name" value="Vaccinia Virus protein VP39"/>
    <property type="match status" value="1"/>
</dbReference>
<dbReference type="AlphaFoldDB" id="A0A1X6N5X8"/>
<dbReference type="GO" id="GO:0005634">
    <property type="term" value="C:nucleus"/>
    <property type="evidence" value="ECO:0007669"/>
    <property type="project" value="TreeGrafter"/>
</dbReference>
<evidence type="ECO:0000256" key="4">
    <source>
        <dbReference type="ARBA" id="ARBA00048740"/>
    </source>
</evidence>
<sequence>MGKRANLSGVSFFAAQVFNDDESTLNSATDANKQIARGTHDENNPNQESHERPADVDTDARPDKKRKVGVLGAGWEKYDATGLVPFYTHQTQVPEHLQKYFGQRERFFSLYSSGCLLDEEGWYSVTPERVANQIAERCRCDVILDAFCGVGGNAIAFARTCERVIALDTSPVRLALARHNAVLYGVADRIEFVLADFLSFAHQLTQQQELRSQSKSAENPNTAENVLADVKPQRLFDVIFLSPPWGGPSYLTDRDTAEENITESDASTQGAPEYNLASIKPVHGRQLFSIARRLTPNVAYYLPRNTKLDEIADLGKAETVEVEEEWMGSKLKALTCYFGGLVTGQEDRF</sequence>
<dbReference type="Pfam" id="PF09445">
    <property type="entry name" value="Methyltransf_15"/>
    <property type="match status" value="1"/>
</dbReference>
<reference evidence="9 10" key="1">
    <citation type="submission" date="2017-04" db="EMBL/GenBank/DDBJ databases">
        <title>Genome Sequence of the Model Brown-Rot Fungus Postia placenta SB12.</title>
        <authorList>
            <consortium name="DOE Joint Genome Institute"/>
            <person name="Gaskell J."/>
            <person name="Kersten P."/>
            <person name="Larrondo L.F."/>
            <person name="Canessa P."/>
            <person name="Martinez D."/>
            <person name="Hibbett D."/>
            <person name="Schmoll M."/>
            <person name="Kubicek C.P."/>
            <person name="Martinez A.T."/>
            <person name="Yadav J."/>
            <person name="Master E."/>
            <person name="Magnuson J.K."/>
            <person name="James T."/>
            <person name="Yaver D."/>
            <person name="Berka R."/>
            <person name="Labutti K."/>
            <person name="Lipzen A."/>
            <person name="Aerts A."/>
            <person name="Barry K."/>
            <person name="Henrissat B."/>
            <person name="Blanchette R."/>
            <person name="Grigoriev I."/>
            <person name="Cullen D."/>
        </authorList>
    </citation>
    <scope>NUCLEOTIDE SEQUENCE [LARGE SCALE GENOMIC DNA]</scope>
    <source>
        <strain evidence="9 10">MAD-698-R-SB12</strain>
    </source>
</reference>
<organism evidence="9 10">
    <name type="scientific">Postia placenta MAD-698-R-SB12</name>
    <dbReference type="NCBI Taxonomy" id="670580"/>
    <lineage>
        <taxon>Eukaryota</taxon>
        <taxon>Fungi</taxon>
        <taxon>Dikarya</taxon>
        <taxon>Basidiomycota</taxon>
        <taxon>Agaricomycotina</taxon>
        <taxon>Agaricomycetes</taxon>
        <taxon>Polyporales</taxon>
        <taxon>Adustoporiaceae</taxon>
        <taxon>Rhodonia</taxon>
    </lineage>
</organism>
<protein>
    <recommendedName>
        <fullName evidence="1">Trimethylguanosine synthase</fullName>
    </recommendedName>
    <alternativeName>
        <fullName evidence="7">Cap-specific guanine-N(2) methyltransferase</fullName>
    </alternativeName>
</protein>
<dbReference type="InterPro" id="IPR029063">
    <property type="entry name" value="SAM-dependent_MTases_sf"/>
</dbReference>
<dbReference type="PANTHER" id="PTHR14741:SF32">
    <property type="entry name" value="TRIMETHYLGUANOSINE SYNTHASE"/>
    <property type="match status" value="1"/>
</dbReference>
<dbReference type="EMBL" id="KZ110594">
    <property type="protein sequence ID" value="OSX64017.1"/>
    <property type="molecule type" value="Genomic_DNA"/>
</dbReference>
<dbReference type="FunFam" id="3.40.50.150:FF:000432">
    <property type="entry name" value="Unplaced genomic scaffold supercont2.10, whole genome shotgun sequence"/>
    <property type="match status" value="1"/>
</dbReference>
<dbReference type="PANTHER" id="PTHR14741">
    <property type="entry name" value="S-ADENOSYLMETHIONINE-DEPENDENT METHYLTRANSFERASE RELATED"/>
    <property type="match status" value="1"/>
</dbReference>
<evidence type="ECO:0000256" key="1">
    <source>
        <dbReference type="ARBA" id="ARBA00018517"/>
    </source>
</evidence>
<evidence type="ECO:0000256" key="8">
    <source>
        <dbReference type="SAM" id="MobiDB-lite"/>
    </source>
</evidence>
<dbReference type="RefSeq" id="XP_024340811.1">
    <property type="nucleotide sequence ID" value="XM_024488685.1"/>
</dbReference>
<dbReference type="OrthoDB" id="194443at2759"/>
<proteinExistence type="inferred from homology"/>
<comment type="catalytic activity">
    <reaction evidence="4">
        <text>a 5'-end (N(7)-methyl 5'-triphosphoguanosine)-ribonucleoside in snoRNA + S-adenosyl-L-methionine = a 5'-end (N(2),N(7)-dimethyl 5'-triphosphoguanosine)-ribonucleoside in snoRNA + S-adenosyl-L-homocysteine + H(+)</text>
        <dbReference type="Rhea" id="RHEA:78475"/>
        <dbReference type="Rhea" id="RHEA-COMP:19086"/>
        <dbReference type="Rhea" id="RHEA-COMP:19088"/>
        <dbReference type="ChEBI" id="CHEBI:15378"/>
        <dbReference type="ChEBI" id="CHEBI:57856"/>
        <dbReference type="ChEBI" id="CHEBI:59789"/>
        <dbReference type="ChEBI" id="CHEBI:156461"/>
        <dbReference type="ChEBI" id="CHEBI:172880"/>
    </reaction>
    <physiologicalReaction direction="left-to-right" evidence="4">
        <dbReference type="Rhea" id="RHEA:78476"/>
    </physiologicalReaction>
</comment>
<comment type="catalytic activity">
    <reaction evidence="3">
        <text>a 5'-end (N(2),N(7)-dimethyl 5'-triphosphoguanosine)-ribonucleoside in snoRNA + S-adenosyl-L-methionine = a 5'-end (N(2),N(2),N(7)-trimethyl 5'-triphosphoguanosine)-ribonucleoside in snoRNA + S-adenosyl-L-homocysteine + H(+)</text>
        <dbReference type="Rhea" id="RHEA:78507"/>
        <dbReference type="Rhea" id="RHEA-COMP:19088"/>
        <dbReference type="Rhea" id="RHEA-COMP:19090"/>
        <dbReference type="ChEBI" id="CHEBI:15378"/>
        <dbReference type="ChEBI" id="CHEBI:57856"/>
        <dbReference type="ChEBI" id="CHEBI:59789"/>
        <dbReference type="ChEBI" id="CHEBI:167623"/>
        <dbReference type="ChEBI" id="CHEBI:172880"/>
    </reaction>
    <physiologicalReaction direction="left-to-right" evidence="3">
        <dbReference type="Rhea" id="RHEA:78508"/>
    </physiologicalReaction>
</comment>
<evidence type="ECO:0000256" key="7">
    <source>
        <dbReference type="ARBA" id="ARBA00049790"/>
    </source>
</evidence>
<dbReference type="CDD" id="cd02440">
    <property type="entry name" value="AdoMet_MTases"/>
    <property type="match status" value="1"/>
</dbReference>
<dbReference type="SUPFAM" id="SSF53335">
    <property type="entry name" value="S-adenosyl-L-methionine-dependent methyltransferases"/>
    <property type="match status" value="1"/>
</dbReference>
<evidence type="ECO:0000313" key="9">
    <source>
        <dbReference type="EMBL" id="OSX64017.1"/>
    </source>
</evidence>
<gene>
    <name evidence="9" type="ORF">POSPLADRAFT_1179626</name>
</gene>
<comment type="catalytic activity">
    <reaction evidence="5">
        <text>a 5'-end (N(2),N(7)-dimethyl 5'-triphosphoguanosine)-ribonucleoside in snRNA + S-adenosyl-L-methionine = a 5'-end (N(2),N(2),N(7)-trimethyl 5'-triphosphoguanosine)-ribonucleoside in snRNA + S-adenosyl-L-homocysteine + H(+)</text>
        <dbReference type="Rhea" id="RHEA:78479"/>
        <dbReference type="Rhea" id="RHEA-COMP:19087"/>
        <dbReference type="Rhea" id="RHEA-COMP:19089"/>
        <dbReference type="ChEBI" id="CHEBI:15378"/>
        <dbReference type="ChEBI" id="CHEBI:57856"/>
        <dbReference type="ChEBI" id="CHEBI:59789"/>
        <dbReference type="ChEBI" id="CHEBI:167623"/>
        <dbReference type="ChEBI" id="CHEBI:172880"/>
    </reaction>
    <physiologicalReaction direction="left-to-right" evidence="5">
        <dbReference type="Rhea" id="RHEA:78480"/>
    </physiologicalReaction>
</comment>
<evidence type="ECO:0000256" key="6">
    <source>
        <dbReference type="ARBA" id="ARBA00049075"/>
    </source>
</evidence>
<comment type="similarity">
    <text evidence="2">Belongs to the methyltransferase superfamily. Trimethylguanosine synthase family.</text>
</comment>
<dbReference type="GO" id="GO:0071164">
    <property type="term" value="F:RNA cap trimethylguanosine synthase activity"/>
    <property type="evidence" value="ECO:0007669"/>
    <property type="project" value="TreeGrafter"/>
</dbReference>
<evidence type="ECO:0000256" key="2">
    <source>
        <dbReference type="ARBA" id="ARBA00025783"/>
    </source>
</evidence>
<dbReference type="InterPro" id="IPR019012">
    <property type="entry name" value="RNA_cap_Gua-N2-MeTrfase"/>
</dbReference>
<dbReference type="Proteomes" id="UP000194127">
    <property type="component" value="Unassembled WGS sequence"/>
</dbReference>
<evidence type="ECO:0000256" key="5">
    <source>
        <dbReference type="ARBA" id="ARBA00048763"/>
    </source>
</evidence>
<evidence type="ECO:0000313" key="10">
    <source>
        <dbReference type="Proteomes" id="UP000194127"/>
    </source>
</evidence>
<comment type="catalytic activity">
    <reaction evidence="6">
        <text>a 5'-end (N(7)-methyl 5'-triphosphoguanosine)-ribonucleoside in snRNA + S-adenosyl-L-methionine = a 5'-end (N(2),N(7)-dimethyl 5'-triphosphoguanosine)-ribonucleoside in snRNA + S-adenosyl-L-homocysteine + H(+)</text>
        <dbReference type="Rhea" id="RHEA:78471"/>
        <dbReference type="Rhea" id="RHEA-COMP:19085"/>
        <dbReference type="Rhea" id="RHEA-COMP:19087"/>
        <dbReference type="ChEBI" id="CHEBI:15378"/>
        <dbReference type="ChEBI" id="CHEBI:57856"/>
        <dbReference type="ChEBI" id="CHEBI:59789"/>
        <dbReference type="ChEBI" id="CHEBI:156461"/>
        <dbReference type="ChEBI" id="CHEBI:172880"/>
    </reaction>
    <physiologicalReaction direction="left-to-right" evidence="6">
        <dbReference type="Rhea" id="RHEA:78472"/>
    </physiologicalReaction>
</comment>